<dbReference type="InterPro" id="IPR007167">
    <property type="entry name" value="Fe-transptr_FeoA-like"/>
</dbReference>
<dbReference type="STRING" id="37658.SAMN05661086_02601"/>
<dbReference type="SMART" id="SM00899">
    <property type="entry name" value="FeoA"/>
    <property type="match status" value="1"/>
</dbReference>
<keyword evidence="4" id="KW-1185">Reference proteome</keyword>
<dbReference type="Gene3D" id="2.30.30.90">
    <property type="match status" value="1"/>
</dbReference>
<proteinExistence type="predicted"/>
<organism evidence="3 4">
    <name type="scientific">Anaeromicropila populeti</name>
    <dbReference type="NCBI Taxonomy" id="37658"/>
    <lineage>
        <taxon>Bacteria</taxon>
        <taxon>Bacillati</taxon>
        <taxon>Bacillota</taxon>
        <taxon>Clostridia</taxon>
        <taxon>Lachnospirales</taxon>
        <taxon>Lachnospiraceae</taxon>
        <taxon>Anaeromicropila</taxon>
    </lineage>
</organism>
<dbReference type="RefSeq" id="WP_092561468.1">
    <property type="nucleotide sequence ID" value="NZ_FOYZ01000010.1"/>
</dbReference>
<evidence type="ECO:0000313" key="4">
    <source>
        <dbReference type="Proteomes" id="UP000199659"/>
    </source>
</evidence>
<dbReference type="PANTHER" id="PTHR42954:SF2">
    <property type="entry name" value="FE(2+) TRANSPORT PROTEIN A"/>
    <property type="match status" value="1"/>
</dbReference>
<dbReference type="InterPro" id="IPR008988">
    <property type="entry name" value="Transcriptional_repressor_C"/>
</dbReference>
<protein>
    <submittedName>
        <fullName evidence="3">Ferrous iron transport protein A</fullName>
    </submittedName>
</protein>
<dbReference type="Pfam" id="PF04023">
    <property type="entry name" value="FeoA"/>
    <property type="match status" value="1"/>
</dbReference>
<evidence type="ECO:0000259" key="2">
    <source>
        <dbReference type="SMART" id="SM00899"/>
    </source>
</evidence>
<dbReference type="InterPro" id="IPR038157">
    <property type="entry name" value="FeoA_core_dom"/>
</dbReference>
<feature type="domain" description="Ferrous iron transporter FeoA-like" evidence="2">
    <location>
        <begin position="5"/>
        <end position="77"/>
    </location>
</feature>
<dbReference type="EMBL" id="FOYZ01000010">
    <property type="protein sequence ID" value="SFR93639.1"/>
    <property type="molecule type" value="Genomic_DNA"/>
</dbReference>
<evidence type="ECO:0000313" key="3">
    <source>
        <dbReference type="EMBL" id="SFR93639.1"/>
    </source>
</evidence>
<evidence type="ECO:0000256" key="1">
    <source>
        <dbReference type="ARBA" id="ARBA00023004"/>
    </source>
</evidence>
<dbReference type="GO" id="GO:0046914">
    <property type="term" value="F:transition metal ion binding"/>
    <property type="evidence" value="ECO:0007669"/>
    <property type="project" value="InterPro"/>
</dbReference>
<gene>
    <name evidence="3" type="ORF">SAMN05661086_02601</name>
</gene>
<accession>A0A1I6KQW0</accession>
<dbReference type="SUPFAM" id="SSF50037">
    <property type="entry name" value="C-terminal domain of transcriptional repressors"/>
    <property type="match status" value="1"/>
</dbReference>
<dbReference type="PANTHER" id="PTHR42954">
    <property type="entry name" value="FE(2+) TRANSPORT PROTEIN A"/>
    <property type="match status" value="1"/>
</dbReference>
<dbReference type="InterPro" id="IPR052713">
    <property type="entry name" value="FeoA"/>
</dbReference>
<reference evidence="3 4" key="1">
    <citation type="submission" date="2016-10" db="EMBL/GenBank/DDBJ databases">
        <authorList>
            <person name="de Groot N.N."/>
        </authorList>
    </citation>
    <scope>NUCLEOTIDE SEQUENCE [LARGE SCALE GENOMIC DNA]</scope>
    <source>
        <strain evidence="3 4">743A</strain>
    </source>
</reference>
<dbReference type="OrthoDB" id="9811076at2"/>
<name>A0A1I6KQW0_9FIRM</name>
<dbReference type="Proteomes" id="UP000199659">
    <property type="component" value="Unassembled WGS sequence"/>
</dbReference>
<keyword evidence="1" id="KW-0408">Iron</keyword>
<sequence>MSIQCTLNEIKEGQQCIVKTILTRGAMRRRLLDLGIISGTRIECRQKSPYGDPVAFLIRGAVIALRNEDSVNIIVEPLFERGDAKNGINQ</sequence>
<dbReference type="AlphaFoldDB" id="A0A1I6KQW0"/>